<evidence type="ECO:0000313" key="2">
    <source>
        <dbReference type="Proteomes" id="UP001530400"/>
    </source>
</evidence>
<dbReference type="AlphaFoldDB" id="A0ABD3MQZ9"/>
<comment type="caution">
    <text evidence="1">The sequence shown here is derived from an EMBL/GenBank/DDBJ whole genome shotgun (WGS) entry which is preliminary data.</text>
</comment>
<evidence type="ECO:0000313" key="1">
    <source>
        <dbReference type="EMBL" id="KAL3766198.1"/>
    </source>
</evidence>
<protein>
    <recommendedName>
        <fullName evidence="3">Sulfotransferase family protein</fullName>
    </recommendedName>
</protein>
<accession>A0ABD3MQZ9</accession>
<keyword evidence="2" id="KW-1185">Reference proteome</keyword>
<name>A0ABD3MQZ9_9STRA</name>
<evidence type="ECO:0008006" key="3">
    <source>
        <dbReference type="Google" id="ProtNLM"/>
    </source>
</evidence>
<dbReference type="Proteomes" id="UP001530400">
    <property type="component" value="Unassembled WGS sequence"/>
</dbReference>
<gene>
    <name evidence="1" type="ORF">ACHAWO_013176</name>
</gene>
<reference evidence="1 2" key="1">
    <citation type="submission" date="2024-10" db="EMBL/GenBank/DDBJ databases">
        <title>Updated reference genomes for cyclostephanoid diatoms.</title>
        <authorList>
            <person name="Roberts W.R."/>
            <person name="Alverson A.J."/>
        </authorList>
    </citation>
    <scope>NUCLEOTIDE SEQUENCE [LARGE SCALE GENOMIC DNA]</scope>
    <source>
        <strain evidence="1 2">AJA010-31</strain>
    </source>
</reference>
<dbReference type="Gene3D" id="3.40.50.300">
    <property type="entry name" value="P-loop containing nucleotide triphosphate hydrolases"/>
    <property type="match status" value="1"/>
</dbReference>
<proteinExistence type="predicted"/>
<organism evidence="1 2">
    <name type="scientific">Cyclotella atomus</name>
    <dbReference type="NCBI Taxonomy" id="382360"/>
    <lineage>
        <taxon>Eukaryota</taxon>
        <taxon>Sar</taxon>
        <taxon>Stramenopiles</taxon>
        <taxon>Ochrophyta</taxon>
        <taxon>Bacillariophyta</taxon>
        <taxon>Coscinodiscophyceae</taxon>
        <taxon>Thalassiosirophycidae</taxon>
        <taxon>Stephanodiscales</taxon>
        <taxon>Stephanodiscaceae</taxon>
        <taxon>Cyclotella</taxon>
    </lineage>
</organism>
<sequence>MDLCLGKPNRNIKIGDLQIDNTFTIGHFTTLLFQEQPKFRDCFKVTLLREPVDRSISAYFFHGHKAREIDYCLQNPLQSRRCRYHWQYSNDMTRQLAGSRDRKWNTYFEHPINVPPPNRTHLESAKMKLMTDFDLVCFTDDLPSCATGVLDAFHLNRNEANANLTEGLSHMTATVKDEFYVTKTRPKQLDNTTMTKFIKANELDLELYNWAVDHFRTA</sequence>
<dbReference type="EMBL" id="JALLPJ020001389">
    <property type="protein sequence ID" value="KAL3766198.1"/>
    <property type="molecule type" value="Genomic_DNA"/>
</dbReference>
<dbReference type="InterPro" id="IPR027417">
    <property type="entry name" value="P-loop_NTPase"/>
</dbReference>